<dbReference type="SUPFAM" id="SSF56645">
    <property type="entry name" value="Acyl-CoA dehydrogenase NM domain-like"/>
    <property type="match status" value="1"/>
</dbReference>
<keyword evidence="4" id="KW-0274">FAD</keyword>
<dbReference type="InterPro" id="IPR006091">
    <property type="entry name" value="Acyl-CoA_Oxase/DH_mid-dom"/>
</dbReference>
<feature type="domain" description="Acyl-CoA dehydrogenase/oxidase C-terminal" evidence="5">
    <location>
        <begin position="222"/>
        <end position="375"/>
    </location>
</feature>
<organism evidence="7 8">
    <name type="scientific">Pandoraea fibrosis</name>
    <dbReference type="NCBI Taxonomy" id="1891094"/>
    <lineage>
        <taxon>Bacteria</taxon>
        <taxon>Pseudomonadati</taxon>
        <taxon>Pseudomonadota</taxon>
        <taxon>Betaproteobacteria</taxon>
        <taxon>Burkholderiales</taxon>
        <taxon>Burkholderiaceae</taxon>
        <taxon>Pandoraea</taxon>
    </lineage>
</organism>
<dbReference type="CDD" id="cd00567">
    <property type="entry name" value="ACAD"/>
    <property type="match status" value="1"/>
</dbReference>
<dbReference type="PANTHER" id="PTHR43884:SF12">
    <property type="entry name" value="ISOVALERYL-COA DEHYDROGENASE, MITOCHONDRIAL-RELATED"/>
    <property type="match status" value="1"/>
</dbReference>
<dbReference type="Proteomes" id="UP000035080">
    <property type="component" value="Chromosome"/>
</dbReference>
<proteinExistence type="inferred from homology"/>
<name>A0ABX6HWP2_9BURK</name>
<protein>
    <recommendedName>
        <fullName evidence="9">Acyl-CoA dehydrogenase</fullName>
    </recommendedName>
</protein>
<keyword evidence="8" id="KW-1185">Reference proteome</keyword>
<dbReference type="Gene3D" id="2.40.110.10">
    <property type="entry name" value="Butyryl-CoA Dehydrogenase, subunit A, domain 2"/>
    <property type="match status" value="1"/>
</dbReference>
<dbReference type="Pfam" id="PF00441">
    <property type="entry name" value="Acyl-CoA_dh_1"/>
    <property type="match status" value="1"/>
</dbReference>
<dbReference type="SUPFAM" id="SSF47203">
    <property type="entry name" value="Acyl-CoA dehydrogenase C-terminal domain-like"/>
    <property type="match status" value="1"/>
</dbReference>
<dbReference type="InterPro" id="IPR036250">
    <property type="entry name" value="AcylCo_DH-like_C"/>
</dbReference>
<evidence type="ECO:0008006" key="9">
    <source>
        <dbReference type="Google" id="ProtNLM"/>
    </source>
</evidence>
<evidence type="ECO:0000259" key="6">
    <source>
        <dbReference type="Pfam" id="PF02770"/>
    </source>
</evidence>
<evidence type="ECO:0000256" key="1">
    <source>
        <dbReference type="ARBA" id="ARBA00001974"/>
    </source>
</evidence>
<comment type="similarity">
    <text evidence="2">Belongs to the acyl-CoA dehydrogenase family.</text>
</comment>
<dbReference type="PANTHER" id="PTHR43884">
    <property type="entry name" value="ACYL-COA DEHYDROGENASE"/>
    <property type="match status" value="1"/>
</dbReference>
<dbReference type="Gene3D" id="1.20.140.10">
    <property type="entry name" value="Butyryl-CoA Dehydrogenase, subunit A, domain 3"/>
    <property type="match status" value="1"/>
</dbReference>
<gene>
    <name evidence="7" type="ORF">PI93_021360</name>
</gene>
<evidence type="ECO:0000313" key="8">
    <source>
        <dbReference type="Proteomes" id="UP000035080"/>
    </source>
</evidence>
<dbReference type="InterPro" id="IPR006089">
    <property type="entry name" value="Acyl-CoA_DH_CS"/>
</dbReference>
<evidence type="ECO:0000256" key="4">
    <source>
        <dbReference type="ARBA" id="ARBA00022827"/>
    </source>
</evidence>
<dbReference type="InterPro" id="IPR046373">
    <property type="entry name" value="Acyl-CoA_Oxase/DH_mid-dom_sf"/>
</dbReference>
<evidence type="ECO:0000256" key="3">
    <source>
        <dbReference type="ARBA" id="ARBA00022630"/>
    </source>
</evidence>
<evidence type="ECO:0000256" key="2">
    <source>
        <dbReference type="ARBA" id="ARBA00009347"/>
    </source>
</evidence>
<dbReference type="Pfam" id="PF02770">
    <property type="entry name" value="Acyl-CoA_dh_M"/>
    <property type="match status" value="1"/>
</dbReference>
<feature type="domain" description="Acyl-CoA oxidase/dehydrogenase middle" evidence="6">
    <location>
        <begin position="112"/>
        <end position="210"/>
    </location>
</feature>
<dbReference type="EMBL" id="CP047385">
    <property type="protein sequence ID" value="QHF14913.1"/>
    <property type="molecule type" value="Genomic_DNA"/>
</dbReference>
<dbReference type="PROSITE" id="PS00072">
    <property type="entry name" value="ACYL_COA_DH_1"/>
    <property type="match status" value="1"/>
</dbReference>
<evidence type="ECO:0000313" key="7">
    <source>
        <dbReference type="EMBL" id="QHF14913.1"/>
    </source>
</evidence>
<evidence type="ECO:0000259" key="5">
    <source>
        <dbReference type="Pfam" id="PF00441"/>
    </source>
</evidence>
<sequence>MIDFTLTAEDNRLVALAREEAAISRKYARYYDQNEDELKPKEFPELMGRPSPIDQLRANPEGTSGLAITESLIHQQFGDVHMRRPTEGLGNMIVRYAGTPEQVEKFESKLLSIAMTEPGAGSDPAAIQATARYDEASSEWILNGEKIYCSEFGAADGAVVMVRGPVDGNGVKPFLAFVVEKGMPGLQELGQVKKMGLRSWDTADFVMQDCRVPRSNQLDLDFRRAMFVFNGTRPAVAAIGLSIARNLLDLLKKKLQEADESINYENGRFRQSSIQSRVLALEALHDATTLTILHCKWLEQRDGGANGSTMVEAATAKVIGGRAARQITQECMEMLGVDALTEEALAEKWFRDARIFDIFEGAGEINRLIIARSLLGYSNKELN</sequence>
<keyword evidence="3" id="KW-0285">Flavoprotein</keyword>
<dbReference type="RefSeq" id="WP_052240903.1">
    <property type="nucleotide sequence ID" value="NZ_CP047385.1"/>
</dbReference>
<dbReference type="InterPro" id="IPR009100">
    <property type="entry name" value="AcylCoA_DH/oxidase_NM_dom_sf"/>
</dbReference>
<dbReference type="InterPro" id="IPR009075">
    <property type="entry name" value="AcylCo_DH/oxidase_C"/>
</dbReference>
<reference evidence="7 8" key="1">
    <citation type="journal article" date="2015" name="Genome Announc.">
        <title>Genome Sequences of Two Pandoraea pnomenusa Isolates Recovered 11 Months Apart from a Cystic Fibrosis Patient.</title>
        <authorList>
            <person name="Ee R."/>
            <person name="Ambrose M."/>
            <person name="Lazenby J."/>
            <person name="Williams P."/>
            <person name="Chan K.G."/>
            <person name="Roddam L."/>
        </authorList>
    </citation>
    <scope>NUCLEOTIDE SEQUENCE [LARGE SCALE GENOMIC DNA]</scope>
    <source>
        <strain evidence="7 8">6399</strain>
    </source>
</reference>
<accession>A0ABX6HWP2</accession>
<comment type="cofactor">
    <cofactor evidence="1">
        <name>FAD</name>
        <dbReference type="ChEBI" id="CHEBI:57692"/>
    </cofactor>
</comment>